<keyword evidence="3" id="KW-1185">Reference proteome</keyword>
<dbReference type="InterPro" id="IPR021647">
    <property type="entry name" value="CusF_Ec"/>
</dbReference>
<reference evidence="2 3" key="1">
    <citation type="submission" date="2023-06" db="EMBL/GenBank/DDBJ databases">
        <title>Marinobacter azerbaijanicus a moderately halophilic, isolated from Urmia Lake in Azerbaijan region of Iran.</title>
        <authorList>
            <person name="Sanchez-Porro C."/>
            <person name="Aghdam E.M."/>
            <person name="Saheb S.M."/>
            <person name="Tarhriz V."/>
            <person name="Kazemi E."/>
            <person name="Ammozegar M.A."/>
            <person name="Ventosa A."/>
            <person name="Hejazi M.S."/>
        </authorList>
    </citation>
    <scope>NUCLEOTIDE SEQUENCE [LARGE SCALE GENOMIC DNA]</scope>
    <source>
        <strain evidence="2 3">TBZ242</strain>
    </source>
</reference>
<feature type="signal peptide" evidence="1">
    <location>
        <begin position="1"/>
        <end position="23"/>
    </location>
</feature>
<protein>
    <submittedName>
        <fullName evidence="2">Copper-binding protein</fullName>
    </submittedName>
</protein>
<name>A0ABT7IGI3_9GAMM</name>
<evidence type="ECO:0000256" key="1">
    <source>
        <dbReference type="SAM" id="SignalP"/>
    </source>
</evidence>
<comment type="caution">
    <text evidence="2">The sequence shown here is derived from an EMBL/GenBank/DDBJ whole genome shotgun (WGS) entry which is preliminary data.</text>
</comment>
<gene>
    <name evidence="2" type="ORF">QPM17_16670</name>
</gene>
<dbReference type="EMBL" id="JASSVS010000009">
    <property type="protein sequence ID" value="MDL0432778.1"/>
    <property type="molecule type" value="Genomic_DNA"/>
</dbReference>
<accession>A0ABT7IGI3</accession>
<evidence type="ECO:0000313" key="3">
    <source>
        <dbReference type="Proteomes" id="UP001227964"/>
    </source>
</evidence>
<sequence length="107" mass="11392">MNLKTLMMAAVFGLTLTPVLTVAETGMDAKESAGPVQGRGVITAINTENRKVTLNHEPIPELNWPRMTMGFPVAPEVNLDGLSKDDTVAFTLTPAGKGQQVTAISKQ</sequence>
<dbReference type="Pfam" id="PF11604">
    <property type="entry name" value="CusF_Ec"/>
    <property type="match status" value="1"/>
</dbReference>
<dbReference type="RefSeq" id="WP_285392056.1">
    <property type="nucleotide sequence ID" value="NZ_JASSVS010000009.1"/>
</dbReference>
<evidence type="ECO:0000313" key="2">
    <source>
        <dbReference type="EMBL" id="MDL0432778.1"/>
    </source>
</evidence>
<dbReference type="Gene3D" id="2.40.50.320">
    <property type="entry name" value="Copper binding periplasmic protein CusF"/>
    <property type="match status" value="1"/>
</dbReference>
<proteinExistence type="predicted"/>
<dbReference type="InterPro" id="IPR042230">
    <property type="entry name" value="CusF_sf"/>
</dbReference>
<dbReference type="Proteomes" id="UP001227964">
    <property type="component" value="Unassembled WGS sequence"/>
</dbReference>
<feature type="chain" id="PRO_5045094047" evidence="1">
    <location>
        <begin position="24"/>
        <end position="107"/>
    </location>
</feature>
<keyword evidence="1" id="KW-0732">Signal</keyword>
<organism evidence="2 3">
    <name type="scientific">Marinobacter azerbaijanicus</name>
    <dbReference type="NCBI Taxonomy" id="3050455"/>
    <lineage>
        <taxon>Bacteria</taxon>
        <taxon>Pseudomonadati</taxon>
        <taxon>Pseudomonadota</taxon>
        <taxon>Gammaproteobacteria</taxon>
        <taxon>Pseudomonadales</taxon>
        <taxon>Marinobacteraceae</taxon>
        <taxon>Marinobacter</taxon>
    </lineage>
</organism>